<reference evidence="1" key="1">
    <citation type="submission" date="2021-03" db="EMBL/GenBank/DDBJ databases">
        <title>Whole genome shotgun sequence of Actinoplanes consettensis NBRC 14913.</title>
        <authorList>
            <person name="Komaki H."/>
            <person name="Tamura T."/>
        </authorList>
    </citation>
    <scope>NUCLEOTIDE SEQUENCE</scope>
    <source>
        <strain evidence="1">NBRC 14913</strain>
    </source>
</reference>
<evidence type="ECO:0000313" key="2">
    <source>
        <dbReference type="Proteomes" id="UP000680865"/>
    </source>
</evidence>
<gene>
    <name evidence="1" type="ORF">Aco04nite_17340</name>
</gene>
<name>A0A919SF29_9ACTN</name>
<evidence type="ECO:0000313" key="1">
    <source>
        <dbReference type="EMBL" id="GIM69878.1"/>
    </source>
</evidence>
<comment type="caution">
    <text evidence="1">The sequence shown here is derived from an EMBL/GenBank/DDBJ whole genome shotgun (WGS) entry which is preliminary data.</text>
</comment>
<dbReference type="Proteomes" id="UP000680865">
    <property type="component" value="Unassembled WGS sequence"/>
</dbReference>
<sequence length="711" mass="74568">MPVGCSDLRNEQPAGTFAGRTTGERLMHVFRIPDGTVRAVAVAHARDLLRQAGARWVKATVPVDAAYRQLQGAVLAEALSLDESYAELVEQGRLLADEFPGRGGALAEVVRGLGVVLDPSATVAEVWASYSAVLTALADTLRLGPGGAGSLITAVDGALELRLGGASLLDALRDLTAAARRDGHRPTAEHLVAERFAFETLARGPGSACTWGTSGFRDHQTYMSVTDPGEGHLDGTVRALANLDGVIVHIEHLERGGHQDRTHVEPYRIPDPRTVAQVRLLVGDDAPVSSYVGRPVFEGPVEPSMLKTSRTVAAACSALFAQGIAECKIAIEGMTARQAVRFMRAVRAGVTRDRFTQVLSAAFNVNTPFFDDRAGGLLDGRMIVDRLEIGLLGIALTRAGGFDKVTWDGTANTYPSRCVLEQLSYAEAVTLVHRAHERGLLTYFSAGFRLHNLAGAVCTGVDGVGVGGAQILRYMDPDTGFHGPFLEENIAGILAERDLAETSILGRAALALSRLDRMWFEGTLTAWDDVHRMDLFAVLSAPERRDLGALQRLLDEVSHVTALPCDTAHPLLSWADRLVAGGHHTLAAGQIRMVAHFQEHLERVAAARACGDLDRLELLLTPESRFAVGARPRVPVTAAVAPLAAAVAPVAGAVAPVAAQLGAMVPAAAGPGADGPGADGPGADRPGALVAVAGGPGGVVPGAVALHGLAA</sequence>
<protein>
    <submittedName>
        <fullName evidence="1">Uncharacterized protein</fullName>
    </submittedName>
</protein>
<organism evidence="1 2">
    <name type="scientific">Winogradskya consettensis</name>
    <dbReference type="NCBI Taxonomy" id="113560"/>
    <lineage>
        <taxon>Bacteria</taxon>
        <taxon>Bacillati</taxon>
        <taxon>Actinomycetota</taxon>
        <taxon>Actinomycetes</taxon>
        <taxon>Micromonosporales</taxon>
        <taxon>Micromonosporaceae</taxon>
        <taxon>Winogradskya</taxon>
    </lineage>
</organism>
<dbReference type="EMBL" id="BOQP01000008">
    <property type="protein sequence ID" value="GIM69878.1"/>
    <property type="molecule type" value="Genomic_DNA"/>
</dbReference>
<dbReference type="AlphaFoldDB" id="A0A919SF29"/>
<accession>A0A919SF29</accession>
<keyword evidence="2" id="KW-1185">Reference proteome</keyword>
<proteinExistence type="predicted"/>